<sequence>MIDFELPEQIVAAQQKMRALAQNHMRPIAREYDEREHEKPWDFINLMWHETKKEVAEQLAALEQTDEQRAEARKKSAAQAGGQPMVLGAILREESSWGDAGISLCRPGTGLGGAAINAVATPEQKRRFFGRFTEGSPKWGAMAITEANAGSDTAAITASAVRDGDSWVLNGEKIFVTSGKMAAQESDGWVVVWATIDKSAGRAGIKSFVVEKGTPGMTVTKLEHKLGIRASDTATIVFEDCRIPLDNILGSPEVQKRDTTKGFKGVMATFDATRPGVAASAIGIGRAALEFVKEKLAEKGVAVRYGISPYQMTAVEKEVHGMEANLKAARLLTWRACWMLDRRERNSLEASMAKAKAGLAVTHICQKAVELMGPLGYSREYLLEKWMRDCKINDIFEGTGQINMLIVARNILGFGRDKLK</sequence>
<evidence type="ECO:0000259" key="6">
    <source>
        <dbReference type="Pfam" id="PF00441"/>
    </source>
</evidence>
<dbReference type="Gene3D" id="1.20.140.10">
    <property type="entry name" value="Butyryl-CoA Dehydrogenase, subunit A, domain 3"/>
    <property type="match status" value="1"/>
</dbReference>
<reference evidence="8 9" key="1">
    <citation type="journal article" date="2017" name="ISME J.">
        <title>Energy and carbon metabolisms in a deep terrestrial subsurface fluid microbial community.</title>
        <authorList>
            <person name="Momper L."/>
            <person name="Jungbluth S.P."/>
            <person name="Lee M.D."/>
            <person name="Amend J.P."/>
        </authorList>
    </citation>
    <scope>NUCLEOTIDE SEQUENCE [LARGE SCALE GENOMIC DNA]</scope>
    <source>
        <strain evidence="8">SURF_17</strain>
    </source>
</reference>
<accession>A0A419F6K7</accession>
<evidence type="ECO:0000256" key="3">
    <source>
        <dbReference type="ARBA" id="ARBA00022630"/>
    </source>
</evidence>
<feature type="domain" description="Acyl-CoA dehydrogenase/oxidase C-terminal" evidence="6">
    <location>
        <begin position="261"/>
        <end position="412"/>
    </location>
</feature>
<evidence type="ECO:0000313" key="8">
    <source>
        <dbReference type="EMBL" id="RJP73895.1"/>
    </source>
</evidence>
<comment type="cofactor">
    <cofactor evidence="1 5">
        <name>FAD</name>
        <dbReference type="ChEBI" id="CHEBI:57692"/>
    </cofactor>
</comment>
<dbReference type="Pfam" id="PF00441">
    <property type="entry name" value="Acyl-CoA_dh_1"/>
    <property type="match status" value="1"/>
</dbReference>
<feature type="domain" description="Acyl-CoA oxidase/dehydrogenase middle" evidence="7">
    <location>
        <begin position="141"/>
        <end position="241"/>
    </location>
</feature>
<gene>
    <name evidence="8" type="ORF">C4532_03465</name>
</gene>
<dbReference type="Pfam" id="PF02770">
    <property type="entry name" value="Acyl-CoA_dh_M"/>
    <property type="match status" value="1"/>
</dbReference>
<comment type="similarity">
    <text evidence="2 5">Belongs to the acyl-CoA dehydrogenase family.</text>
</comment>
<evidence type="ECO:0000256" key="1">
    <source>
        <dbReference type="ARBA" id="ARBA00001974"/>
    </source>
</evidence>
<dbReference type="InterPro" id="IPR046373">
    <property type="entry name" value="Acyl-CoA_Oxase/DH_mid-dom_sf"/>
</dbReference>
<comment type="caution">
    <text evidence="8">The sequence shown here is derived from an EMBL/GenBank/DDBJ whole genome shotgun (WGS) entry which is preliminary data.</text>
</comment>
<dbReference type="EMBL" id="QZKI01000022">
    <property type="protein sequence ID" value="RJP73895.1"/>
    <property type="molecule type" value="Genomic_DNA"/>
</dbReference>
<name>A0A419F6K7_9BACT</name>
<dbReference type="InterPro" id="IPR037069">
    <property type="entry name" value="AcylCoA_DH/ox_N_sf"/>
</dbReference>
<dbReference type="InterPro" id="IPR006089">
    <property type="entry name" value="Acyl-CoA_DH_CS"/>
</dbReference>
<dbReference type="SUPFAM" id="SSF56645">
    <property type="entry name" value="Acyl-CoA dehydrogenase NM domain-like"/>
    <property type="match status" value="1"/>
</dbReference>
<organism evidence="8 9">
    <name type="scientific">Candidatus Abyssobacteria bacterium SURF_17</name>
    <dbReference type="NCBI Taxonomy" id="2093361"/>
    <lineage>
        <taxon>Bacteria</taxon>
        <taxon>Pseudomonadati</taxon>
        <taxon>Candidatus Hydrogenedentota</taxon>
        <taxon>Candidatus Abyssobacteria</taxon>
    </lineage>
</organism>
<evidence type="ECO:0000259" key="7">
    <source>
        <dbReference type="Pfam" id="PF02770"/>
    </source>
</evidence>
<dbReference type="SUPFAM" id="SSF47203">
    <property type="entry name" value="Acyl-CoA dehydrogenase C-terminal domain-like"/>
    <property type="match status" value="1"/>
</dbReference>
<dbReference type="InterPro" id="IPR036250">
    <property type="entry name" value="AcylCo_DH-like_C"/>
</dbReference>
<dbReference type="GO" id="GO:0050660">
    <property type="term" value="F:flavin adenine dinucleotide binding"/>
    <property type="evidence" value="ECO:0007669"/>
    <property type="project" value="InterPro"/>
</dbReference>
<dbReference type="PROSITE" id="PS00072">
    <property type="entry name" value="ACYL_COA_DH_1"/>
    <property type="match status" value="1"/>
</dbReference>
<dbReference type="PANTHER" id="PTHR43884:SF12">
    <property type="entry name" value="ISOVALERYL-COA DEHYDROGENASE, MITOCHONDRIAL-RELATED"/>
    <property type="match status" value="1"/>
</dbReference>
<dbReference type="InterPro" id="IPR006091">
    <property type="entry name" value="Acyl-CoA_Oxase/DH_mid-dom"/>
</dbReference>
<protein>
    <submittedName>
        <fullName evidence="8">Acyl-CoA dehydrogenase</fullName>
    </submittedName>
</protein>
<evidence type="ECO:0000256" key="4">
    <source>
        <dbReference type="ARBA" id="ARBA00022827"/>
    </source>
</evidence>
<dbReference type="InterPro" id="IPR009100">
    <property type="entry name" value="AcylCoA_DH/oxidase_NM_dom_sf"/>
</dbReference>
<dbReference type="AlphaFoldDB" id="A0A419F6K7"/>
<evidence type="ECO:0000256" key="5">
    <source>
        <dbReference type="RuleBase" id="RU362125"/>
    </source>
</evidence>
<evidence type="ECO:0000256" key="2">
    <source>
        <dbReference type="ARBA" id="ARBA00009347"/>
    </source>
</evidence>
<dbReference type="Proteomes" id="UP000285961">
    <property type="component" value="Unassembled WGS sequence"/>
</dbReference>
<dbReference type="GO" id="GO:0003995">
    <property type="term" value="F:acyl-CoA dehydrogenase activity"/>
    <property type="evidence" value="ECO:0007669"/>
    <property type="project" value="InterPro"/>
</dbReference>
<keyword evidence="4 5" id="KW-0274">FAD</keyword>
<keyword evidence="3 5" id="KW-0285">Flavoprotein</keyword>
<proteinExistence type="inferred from homology"/>
<dbReference type="Gene3D" id="2.40.110.10">
    <property type="entry name" value="Butyryl-CoA Dehydrogenase, subunit A, domain 2"/>
    <property type="match status" value="1"/>
</dbReference>
<dbReference type="Gene3D" id="1.10.540.10">
    <property type="entry name" value="Acyl-CoA dehydrogenase/oxidase, N-terminal domain"/>
    <property type="match status" value="1"/>
</dbReference>
<dbReference type="PANTHER" id="PTHR43884">
    <property type="entry name" value="ACYL-COA DEHYDROGENASE"/>
    <property type="match status" value="1"/>
</dbReference>
<evidence type="ECO:0000313" key="9">
    <source>
        <dbReference type="Proteomes" id="UP000285961"/>
    </source>
</evidence>
<dbReference type="InterPro" id="IPR009075">
    <property type="entry name" value="AcylCo_DH/oxidase_C"/>
</dbReference>
<keyword evidence="5" id="KW-0560">Oxidoreductase</keyword>